<dbReference type="PANTHER" id="PTHR33064:SF37">
    <property type="entry name" value="RIBONUCLEASE H"/>
    <property type="match status" value="1"/>
</dbReference>
<name>A0A0F7ZI82_9HYPO</name>
<evidence type="ECO:0000256" key="1">
    <source>
        <dbReference type="ARBA" id="ARBA00004173"/>
    </source>
</evidence>
<proteinExistence type="predicted"/>
<keyword evidence="2" id="KW-0496">Mitochondrion</keyword>
<keyword evidence="5" id="KW-1185">Reference proteome</keyword>
<reference evidence="4 5" key="1">
    <citation type="journal article" date="2014" name="Genome Biol. Evol.">
        <title>Comparative genomics and transcriptomics analyses reveal divergent lifestyle features of nematode endoparasitic fungus Hirsutella minnesotensis.</title>
        <authorList>
            <person name="Lai Y."/>
            <person name="Liu K."/>
            <person name="Zhang X."/>
            <person name="Zhang X."/>
            <person name="Li K."/>
            <person name="Wang N."/>
            <person name="Shu C."/>
            <person name="Wu Y."/>
            <person name="Wang C."/>
            <person name="Bushley K.E."/>
            <person name="Xiang M."/>
            <person name="Liu X."/>
        </authorList>
    </citation>
    <scope>NUCLEOTIDE SEQUENCE [LARGE SCALE GENOMIC DNA]</scope>
    <source>
        <strain evidence="4 5">3608</strain>
    </source>
</reference>
<protein>
    <recommendedName>
        <fullName evidence="3">Reverse transcriptase/retrotransposon-derived protein RNase H-like domain-containing protein</fullName>
    </recommendedName>
</protein>
<evidence type="ECO:0000313" key="5">
    <source>
        <dbReference type="Proteomes" id="UP000054481"/>
    </source>
</evidence>
<feature type="domain" description="Reverse transcriptase/retrotransposon-derived protein RNase H-like" evidence="3">
    <location>
        <begin position="61"/>
        <end position="150"/>
    </location>
</feature>
<evidence type="ECO:0000313" key="4">
    <source>
        <dbReference type="EMBL" id="KJZ68340.1"/>
    </source>
</evidence>
<organism evidence="4 5">
    <name type="scientific">Hirsutella minnesotensis 3608</name>
    <dbReference type="NCBI Taxonomy" id="1043627"/>
    <lineage>
        <taxon>Eukaryota</taxon>
        <taxon>Fungi</taxon>
        <taxon>Dikarya</taxon>
        <taxon>Ascomycota</taxon>
        <taxon>Pezizomycotina</taxon>
        <taxon>Sordariomycetes</taxon>
        <taxon>Hypocreomycetidae</taxon>
        <taxon>Hypocreales</taxon>
        <taxon>Ophiocordycipitaceae</taxon>
        <taxon>Hirsutella</taxon>
    </lineage>
</organism>
<sequence length="151" mass="17456">MEKERVEAIAEWPAPRSIKEIQTFLGFTGFYRRFINNYSKIVSPLTDCLRKRATKPLSLAKEALQAFEELKKAFQDGPILRHFDPCRPIRIETDASQFAIGAIISQLHANHWHPVAFLSRKLQDAETRCATPDCELLAVTEAFRQWRHYLA</sequence>
<accession>A0A0F7ZI82</accession>
<comment type="subcellular location">
    <subcellularLocation>
        <location evidence="1">Mitochondrion</location>
    </subcellularLocation>
</comment>
<dbReference type="GO" id="GO:0005739">
    <property type="term" value="C:mitochondrion"/>
    <property type="evidence" value="ECO:0007669"/>
    <property type="project" value="UniProtKB-SubCell"/>
</dbReference>
<dbReference type="PANTHER" id="PTHR33064">
    <property type="entry name" value="POL PROTEIN"/>
    <property type="match status" value="1"/>
</dbReference>
<dbReference type="SUPFAM" id="SSF56672">
    <property type="entry name" value="DNA/RNA polymerases"/>
    <property type="match status" value="1"/>
</dbReference>
<dbReference type="Pfam" id="PF17919">
    <property type="entry name" value="RT_RNaseH_2"/>
    <property type="match status" value="1"/>
</dbReference>
<dbReference type="Gene3D" id="3.30.70.270">
    <property type="match status" value="1"/>
</dbReference>
<dbReference type="InterPro" id="IPR041577">
    <property type="entry name" value="RT_RNaseH_2"/>
</dbReference>
<evidence type="ECO:0000256" key="2">
    <source>
        <dbReference type="ARBA" id="ARBA00023128"/>
    </source>
</evidence>
<evidence type="ECO:0000259" key="3">
    <source>
        <dbReference type="Pfam" id="PF17919"/>
    </source>
</evidence>
<dbReference type="InterPro" id="IPR043128">
    <property type="entry name" value="Rev_trsase/Diguanyl_cyclase"/>
</dbReference>
<dbReference type="Proteomes" id="UP000054481">
    <property type="component" value="Unassembled WGS sequence"/>
</dbReference>
<dbReference type="OrthoDB" id="5152741at2759"/>
<dbReference type="FunFam" id="3.30.70.270:FF:000020">
    <property type="entry name" value="Transposon Tf2-6 polyprotein-like Protein"/>
    <property type="match status" value="1"/>
</dbReference>
<dbReference type="AlphaFoldDB" id="A0A0F7ZI82"/>
<dbReference type="InterPro" id="IPR051320">
    <property type="entry name" value="Viral_Replic_Matur_Polypro"/>
</dbReference>
<gene>
    <name evidence="4" type="ORF">HIM_12268</name>
</gene>
<dbReference type="InterPro" id="IPR043502">
    <property type="entry name" value="DNA/RNA_pol_sf"/>
</dbReference>
<dbReference type="EMBL" id="KQ030925">
    <property type="protein sequence ID" value="KJZ68340.1"/>
    <property type="molecule type" value="Genomic_DNA"/>
</dbReference>